<dbReference type="EMBL" id="MK072273">
    <property type="protein sequence ID" value="AYV81394.1"/>
    <property type="molecule type" value="Genomic_DNA"/>
</dbReference>
<proteinExistence type="predicted"/>
<evidence type="ECO:0000313" key="1">
    <source>
        <dbReference type="EMBL" id="AYV81394.1"/>
    </source>
</evidence>
<name>A0A3G5A4H9_9VIRU</name>
<sequence length="309" mass="35372">MTSIPPCICGWKYEGQILRTCNACEVLKVHKDGDKKIHSTCNGCESKHVEVSLCCKCERMPELISREVYISTNIPTVLCQIIGNFMEASLVFGQRKCSESTCNVYSCHEHSVECERCGRCICSLHRNRCKECKTTFCLECFSDHNFYAICGSVGRKCAEKNIKCDICYRKSNHSHIVYRTSYFYRCKTESINVCCNHIGSFHKDKISHTIEHITCHCQADVCPDDLKKCDICSSWEYCHKKINVPFVCNLCERDSDETNVCCWCLEIPNVVKDNHTELCCVCKMSACGEHFKKAWGHCNKCDIEGNRCE</sequence>
<reference evidence="1" key="1">
    <citation type="submission" date="2018-10" db="EMBL/GenBank/DDBJ databases">
        <title>Hidden diversity of soil giant viruses.</title>
        <authorList>
            <person name="Schulz F."/>
            <person name="Alteio L."/>
            <person name="Goudeau D."/>
            <person name="Ryan E.M."/>
            <person name="Malmstrom R.R."/>
            <person name="Blanchard J."/>
            <person name="Woyke T."/>
        </authorList>
    </citation>
    <scope>NUCLEOTIDE SEQUENCE</scope>
    <source>
        <strain evidence="1">HAV1</strain>
    </source>
</reference>
<protein>
    <submittedName>
        <fullName evidence="1">Uncharacterized protein</fullName>
    </submittedName>
</protein>
<organism evidence="1">
    <name type="scientific">Harvfovirus sp</name>
    <dbReference type="NCBI Taxonomy" id="2487768"/>
    <lineage>
        <taxon>Viruses</taxon>
        <taxon>Varidnaviria</taxon>
        <taxon>Bamfordvirae</taxon>
        <taxon>Nucleocytoviricota</taxon>
        <taxon>Megaviricetes</taxon>
        <taxon>Imitervirales</taxon>
        <taxon>Mimiviridae</taxon>
        <taxon>Klosneuvirinae</taxon>
    </lineage>
</organism>
<gene>
    <name evidence="1" type="ORF">Harvfovirus31_10</name>
</gene>
<accession>A0A3G5A4H9</accession>